<reference evidence="2 3" key="1">
    <citation type="journal article" date="2017" name="ISME J.">
        <title>Potential for microbial H2 and metal transformations associated with novel bacteria and archaea in deep terrestrial subsurface sediments.</title>
        <authorList>
            <person name="Hernsdorf A.W."/>
            <person name="Amano Y."/>
            <person name="Miyakawa K."/>
            <person name="Ise K."/>
            <person name="Suzuki Y."/>
            <person name="Anantharaman K."/>
            <person name="Probst A."/>
            <person name="Burstein D."/>
            <person name="Thomas B.C."/>
            <person name="Banfield J.F."/>
        </authorList>
    </citation>
    <scope>NUCLEOTIDE SEQUENCE [LARGE SCALE GENOMIC DNA]</scope>
    <source>
        <strain evidence="2">HGW-Falkowbacteria-2</strain>
    </source>
</reference>
<name>A0A2N2DY56_9BACT</name>
<dbReference type="AlphaFoldDB" id="A0A2N2DY56"/>
<keyword evidence="1" id="KW-0812">Transmembrane</keyword>
<organism evidence="2 3">
    <name type="scientific">Candidatus Falkowbacteria bacterium HGW-Falkowbacteria-2</name>
    <dbReference type="NCBI Taxonomy" id="2013769"/>
    <lineage>
        <taxon>Bacteria</taxon>
        <taxon>Candidatus Falkowiibacteriota</taxon>
    </lineage>
</organism>
<evidence type="ECO:0000313" key="2">
    <source>
        <dbReference type="EMBL" id="PKM87381.1"/>
    </source>
</evidence>
<protein>
    <submittedName>
        <fullName evidence="2">Uncharacterized protein</fullName>
    </submittedName>
</protein>
<gene>
    <name evidence="2" type="ORF">CVU83_03085</name>
</gene>
<dbReference type="Proteomes" id="UP000233325">
    <property type="component" value="Unassembled WGS sequence"/>
</dbReference>
<feature type="transmembrane region" description="Helical" evidence="1">
    <location>
        <begin position="103"/>
        <end position="123"/>
    </location>
</feature>
<accession>A0A2N2DY56</accession>
<comment type="caution">
    <text evidence="2">The sequence shown here is derived from an EMBL/GenBank/DDBJ whole genome shotgun (WGS) entry which is preliminary data.</text>
</comment>
<proteinExistence type="predicted"/>
<feature type="transmembrane region" description="Helical" evidence="1">
    <location>
        <begin position="31"/>
        <end position="48"/>
    </location>
</feature>
<evidence type="ECO:0000313" key="3">
    <source>
        <dbReference type="Proteomes" id="UP000233325"/>
    </source>
</evidence>
<feature type="transmembrane region" description="Helical" evidence="1">
    <location>
        <begin position="9"/>
        <end position="25"/>
    </location>
</feature>
<keyword evidence="1" id="KW-1133">Transmembrane helix</keyword>
<feature type="transmembrane region" description="Helical" evidence="1">
    <location>
        <begin position="60"/>
        <end position="83"/>
    </location>
</feature>
<dbReference type="EMBL" id="PHAH01000046">
    <property type="protein sequence ID" value="PKM87381.1"/>
    <property type="molecule type" value="Genomic_DNA"/>
</dbReference>
<evidence type="ECO:0000256" key="1">
    <source>
        <dbReference type="SAM" id="Phobius"/>
    </source>
</evidence>
<sequence>MKTLQTSRLLQKVVAVFILGVILTLVKNHTIPFFFWAVLTFMVLNFWANEKKPDSVYLFLPWAAYIILMIIFVIRGLIFLANLTMEIVLAEPISFYGAFWNSVSGWPSLVASFIMVFYGATLLDNDIRTDLKNRLDEFFTFKKVARAS</sequence>
<keyword evidence="1" id="KW-0472">Membrane</keyword>